<feature type="transmembrane region" description="Helical" evidence="13">
    <location>
        <begin position="53"/>
        <end position="72"/>
    </location>
</feature>
<evidence type="ECO:0000256" key="9">
    <source>
        <dbReference type="ARBA" id="ARBA00022989"/>
    </source>
</evidence>
<evidence type="ECO:0000256" key="10">
    <source>
        <dbReference type="ARBA" id="ARBA00023065"/>
    </source>
</evidence>
<name>A0A7M2YUB8_9ACTN</name>
<feature type="transmembrane region" description="Helical" evidence="13">
    <location>
        <begin position="201"/>
        <end position="223"/>
    </location>
</feature>
<evidence type="ECO:0000256" key="11">
    <source>
        <dbReference type="ARBA" id="ARBA00023136"/>
    </source>
</evidence>
<feature type="transmembrane region" description="Helical" evidence="13">
    <location>
        <begin position="84"/>
        <end position="105"/>
    </location>
</feature>
<keyword evidence="9 13" id="KW-1133">Transmembrane helix</keyword>
<feature type="binding site" evidence="12">
    <location>
        <position position="243"/>
    </location>
    <ligand>
        <name>K(+)</name>
        <dbReference type="ChEBI" id="CHEBI:29103"/>
    </ligand>
</feature>
<feature type="binding site" evidence="12">
    <location>
        <position position="128"/>
    </location>
    <ligand>
        <name>K(+)</name>
        <dbReference type="ChEBI" id="CHEBI:29103"/>
    </ligand>
</feature>
<dbReference type="GO" id="GO:0015379">
    <property type="term" value="F:potassium:chloride symporter activity"/>
    <property type="evidence" value="ECO:0007669"/>
    <property type="project" value="InterPro"/>
</dbReference>
<dbReference type="PANTHER" id="PTHR32024:SF2">
    <property type="entry name" value="TRK SYSTEM POTASSIUM UPTAKE PROTEIN TRKG-RELATED"/>
    <property type="match status" value="1"/>
</dbReference>
<feature type="binding site" evidence="12">
    <location>
        <position position="462"/>
    </location>
    <ligand>
        <name>K(+)</name>
        <dbReference type="ChEBI" id="CHEBI:29103"/>
    </ligand>
</feature>
<feature type="transmembrane region" description="Helical" evidence="13">
    <location>
        <begin position="22"/>
        <end position="47"/>
    </location>
</feature>
<dbReference type="GO" id="GO:0046872">
    <property type="term" value="F:metal ion binding"/>
    <property type="evidence" value="ECO:0007669"/>
    <property type="project" value="UniProtKB-KW"/>
</dbReference>
<dbReference type="PANTHER" id="PTHR32024">
    <property type="entry name" value="TRK SYSTEM POTASSIUM UPTAKE PROTEIN TRKG-RELATED"/>
    <property type="match status" value="1"/>
</dbReference>
<dbReference type="AlphaFoldDB" id="A0A7M2YUB8"/>
<keyword evidence="10" id="KW-0406">Ion transport</keyword>
<evidence type="ECO:0000313" key="14">
    <source>
        <dbReference type="EMBL" id="RDI73484.1"/>
    </source>
</evidence>
<evidence type="ECO:0000256" key="7">
    <source>
        <dbReference type="ARBA" id="ARBA00022692"/>
    </source>
</evidence>
<dbReference type="EMBL" id="QQZY01000009">
    <property type="protein sequence ID" value="RDI73484.1"/>
    <property type="molecule type" value="Genomic_DNA"/>
</dbReference>
<dbReference type="Proteomes" id="UP000254134">
    <property type="component" value="Unassembled WGS sequence"/>
</dbReference>
<comment type="caution">
    <text evidence="14">The sequence shown here is derived from an EMBL/GenBank/DDBJ whole genome shotgun (WGS) entry which is preliminary data.</text>
</comment>
<feature type="binding site" evidence="12">
    <location>
        <position position="127"/>
    </location>
    <ligand>
        <name>K(+)</name>
        <dbReference type="ChEBI" id="CHEBI:29103"/>
    </ligand>
</feature>
<gene>
    <name evidence="14" type="ORF">Gocc_2840</name>
</gene>
<evidence type="ECO:0000256" key="13">
    <source>
        <dbReference type="SAM" id="Phobius"/>
    </source>
</evidence>
<keyword evidence="11 13" id="KW-0472">Membrane</keyword>
<feature type="transmembrane region" description="Helical" evidence="13">
    <location>
        <begin position="149"/>
        <end position="166"/>
    </location>
</feature>
<dbReference type="GO" id="GO:0005886">
    <property type="term" value="C:plasma membrane"/>
    <property type="evidence" value="ECO:0007669"/>
    <property type="project" value="UniProtKB-SubCell"/>
</dbReference>
<feature type="transmembrane region" description="Helical" evidence="13">
    <location>
        <begin position="346"/>
        <end position="368"/>
    </location>
</feature>
<evidence type="ECO:0000256" key="5">
    <source>
        <dbReference type="ARBA" id="ARBA00022519"/>
    </source>
</evidence>
<evidence type="ECO:0000256" key="4">
    <source>
        <dbReference type="ARBA" id="ARBA00022475"/>
    </source>
</evidence>
<feature type="binding site" evidence="12">
    <location>
        <position position="339"/>
    </location>
    <ligand>
        <name>K(+)</name>
        <dbReference type="ChEBI" id="CHEBI:29103"/>
    </ligand>
</feature>
<feature type="transmembrane region" description="Helical" evidence="13">
    <location>
        <begin position="297"/>
        <end position="316"/>
    </location>
</feature>
<evidence type="ECO:0000256" key="2">
    <source>
        <dbReference type="ARBA" id="ARBA00009137"/>
    </source>
</evidence>
<evidence type="ECO:0000256" key="6">
    <source>
        <dbReference type="ARBA" id="ARBA00022538"/>
    </source>
</evidence>
<dbReference type="InterPro" id="IPR004772">
    <property type="entry name" value="TrkH"/>
</dbReference>
<keyword evidence="8 12" id="KW-0630">Potassium</keyword>
<keyword evidence="7 13" id="KW-0812">Transmembrane</keyword>
<dbReference type="PIRSF" id="PIRSF006247">
    <property type="entry name" value="TrkH"/>
    <property type="match status" value="1"/>
</dbReference>
<reference evidence="14 15" key="1">
    <citation type="submission" date="2018-07" db="EMBL/GenBank/DDBJ databases">
        <title>High-quality-draft genome sequence of Gaiella occulta.</title>
        <authorList>
            <person name="Severino R."/>
            <person name="Froufe H.J.C."/>
            <person name="Rainey F.A."/>
            <person name="Barroso C."/>
            <person name="Albuquerque L."/>
            <person name="Lobo-Da-Cunha A."/>
            <person name="Da Costa M.S."/>
            <person name="Egas C."/>
        </authorList>
    </citation>
    <scope>NUCLEOTIDE SEQUENCE [LARGE SCALE GENOMIC DNA]</scope>
    <source>
        <strain evidence="14 15">F2-233</strain>
    </source>
</reference>
<keyword evidence="15" id="KW-1185">Reference proteome</keyword>
<dbReference type="Pfam" id="PF02386">
    <property type="entry name" value="TrkH"/>
    <property type="match status" value="1"/>
</dbReference>
<reference evidence="15" key="2">
    <citation type="journal article" date="2019" name="MicrobiologyOpen">
        <title>High-quality draft genome sequence of Gaiella occulta isolated from a 150 meter deep mineral water borehole and comparison with the genome sequences of other deep-branching lineages of the phylum Actinobacteria.</title>
        <authorList>
            <person name="Severino R."/>
            <person name="Froufe H.J.C."/>
            <person name="Barroso C."/>
            <person name="Albuquerque L."/>
            <person name="Lobo-da-Cunha A."/>
            <person name="da Costa M.S."/>
            <person name="Egas C."/>
        </authorList>
    </citation>
    <scope>NUCLEOTIDE SEQUENCE [LARGE SCALE GENOMIC DNA]</scope>
    <source>
        <strain evidence="15">F2-233</strain>
    </source>
</reference>
<evidence type="ECO:0000256" key="8">
    <source>
        <dbReference type="ARBA" id="ARBA00022958"/>
    </source>
</evidence>
<proteinExistence type="inferred from homology"/>
<dbReference type="InterPro" id="IPR003445">
    <property type="entry name" value="Cat_transpt"/>
</dbReference>
<comment type="subcellular location">
    <subcellularLocation>
        <location evidence="1">Cell inner membrane</location>
        <topology evidence="1">Multi-pass membrane protein</topology>
    </subcellularLocation>
</comment>
<evidence type="ECO:0000313" key="15">
    <source>
        <dbReference type="Proteomes" id="UP000254134"/>
    </source>
</evidence>
<evidence type="ECO:0000256" key="3">
    <source>
        <dbReference type="ARBA" id="ARBA00022448"/>
    </source>
</evidence>
<feature type="transmembrane region" description="Helical" evidence="13">
    <location>
        <begin position="488"/>
        <end position="509"/>
    </location>
</feature>
<keyword evidence="6" id="KW-0633">Potassium transport</keyword>
<comment type="similarity">
    <text evidence="2">Belongs to the TrkH potassium transport family.</text>
</comment>
<keyword evidence="12" id="KW-0479">Metal-binding</keyword>
<evidence type="ECO:0000256" key="12">
    <source>
        <dbReference type="PIRSR" id="PIRSR006247-1"/>
    </source>
</evidence>
<keyword evidence="5" id="KW-0997">Cell inner membrane</keyword>
<feature type="binding site" evidence="12">
    <location>
        <position position="461"/>
    </location>
    <ligand>
        <name>K(+)</name>
        <dbReference type="ChEBI" id="CHEBI:29103"/>
    </ligand>
</feature>
<evidence type="ECO:0000256" key="1">
    <source>
        <dbReference type="ARBA" id="ARBA00004429"/>
    </source>
</evidence>
<feature type="binding site" evidence="12">
    <location>
        <position position="338"/>
    </location>
    <ligand>
        <name>K(+)</name>
        <dbReference type="ChEBI" id="CHEBI:29103"/>
    </ligand>
</feature>
<feature type="transmembrane region" description="Helical" evidence="13">
    <location>
        <begin position="258"/>
        <end position="277"/>
    </location>
</feature>
<protein>
    <submittedName>
        <fullName evidence="14">Trk-type K+ transport system membrane component</fullName>
    </submittedName>
</protein>
<accession>A0A7M2YUB8</accession>
<sequence>MTGSAAPTRIPRPPRVTVEVRGALGLVGTLTKYLSLATLFPAGVAIGYGEPPWPFLAAGAIAALAGLALERLGRDSHTIGFREGFFVVAVTWLFAAAVGALPYLLSGEAQLDRPVDAYFEAMSGFTTTGASVLTDIAAVNRSLLMWRQFTQWLGGMGIIVLALAVLPRLRVGGRQLLESEMPGPEIEQLSVRIRSTAQRLWLLYVALTAAEALILAIFGWTGIDRRMGLFNAVAHAFTTLPTGGFSPEPRSLEGFSAASQWVVVVFMVLAGLNFALLYRAFVRRRLGALVRDEEARLFAAVVVVVSALLAVELWHAGVVRGEAAVRAAVFQVTSMTTTTGYASVDYVGWPALALMILVAVMFVGGSAGSTGGSIKVVRHLLLGKAIRREIRLTVHPEAVMPIRHNGAVVDERTLRAVTTFVLLYIALFAAGAAAIALDAAFQGPRISTLDAIGLSATTLGNVGPGFGLAGPMGSFAQFSDVSTVVMTLLMWLGRLEVIPIVVLFTRGYWRV</sequence>
<organism evidence="14 15">
    <name type="scientific">Gaiella occulta</name>
    <dbReference type="NCBI Taxonomy" id="1002870"/>
    <lineage>
        <taxon>Bacteria</taxon>
        <taxon>Bacillati</taxon>
        <taxon>Actinomycetota</taxon>
        <taxon>Thermoleophilia</taxon>
        <taxon>Gaiellales</taxon>
        <taxon>Gaiellaceae</taxon>
        <taxon>Gaiella</taxon>
    </lineage>
</organism>
<feature type="transmembrane region" description="Helical" evidence="13">
    <location>
        <begin position="421"/>
        <end position="441"/>
    </location>
</feature>
<keyword evidence="4" id="KW-1003">Cell membrane</keyword>
<keyword evidence="3" id="KW-0813">Transport</keyword>